<feature type="transmembrane region" description="Helical" evidence="6">
    <location>
        <begin position="249"/>
        <end position="272"/>
    </location>
</feature>
<evidence type="ECO:0000256" key="3">
    <source>
        <dbReference type="ARBA" id="ARBA00022692"/>
    </source>
</evidence>
<evidence type="ECO:0000313" key="8">
    <source>
        <dbReference type="Proteomes" id="UP001597036"/>
    </source>
</evidence>
<gene>
    <name evidence="7" type="ORF">ACFQY8_01825</name>
</gene>
<evidence type="ECO:0000256" key="4">
    <source>
        <dbReference type="ARBA" id="ARBA00022989"/>
    </source>
</evidence>
<evidence type="ECO:0000256" key="6">
    <source>
        <dbReference type="SAM" id="Phobius"/>
    </source>
</evidence>
<feature type="transmembrane region" description="Helical" evidence="6">
    <location>
        <begin position="320"/>
        <end position="340"/>
    </location>
</feature>
<comment type="similarity">
    <text evidence="2">Belongs to the multi antimicrobial extrusion (MATE) (TC 2.A.66.1) family.</text>
</comment>
<evidence type="ECO:0000256" key="2">
    <source>
        <dbReference type="ARBA" id="ARBA00010199"/>
    </source>
</evidence>
<dbReference type="Pfam" id="PF01554">
    <property type="entry name" value="MatE"/>
    <property type="match status" value="2"/>
</dbReference>
<evidence type="ECO:0000313" key="7">
    <source>
        <dbReference type="EMBL" id="MFD0704489.1"/>
    </source>
</evidence>
<feature type="transmembrane region" description="Helical" evidence="6">
    <location>
        <begin position="416"/>
        <end position="436"/>
    </location>
</feature>
<dbReference type="InterPro" id="IPR044644">
    <property type="entry name" value="DinF-like"/>
</dbReference>
<organism evidence="7 8">
    <name type="scientific">Alloscardovia venturai</name>
    <dbReference type="NCBI Taxonomy" id="1769421"/>
    <lineage>
        <taxon>Bacteria</taxon>
        <taxon>Bacillati</taxon>
        <taxon>Actinomycetota</taxon>
        <taxon>Actinomycetes</taxon>
        <taxon>Bifidobacteriales</taxon>
        <taxon>Bifidobacteriaceae</taxon>
        <taxon>Alloscardovia</taxon>
    </lineage>
</organism>
<feature type="transmembrane region" description="Helical" evidence="6">
    <location>
        <begin position="278"/>
        <end position="300"/>
    </location>
</feature>
<feature type="transmembrane region" description="Helical" evidence="6">
    <location>
        <begin position="47"/>
        <end position="70"/>
    </location>
</feature>
<evidence type="ECO:0000256" key="1">
    <source>
        <dbReference type="ARBA" id="ARBA00004141"/>
    </source>
</evidence>
<dbReference type="NCBIfam" id="TIGR00797">
    <property type="entry name" value="matE"/>
    <property type="match status" value="1"/>
</dbReference>
<feature type="transmembrane region" description="Helical" evidence="6">
    <location>
        <begin position="15"/>
        <end position="35"/>
    </location>
</feature>
<dbReference type="EMBL" id="JBHTHQ010000012">
    <property type="protein sequence ID" value="MFD0704489.1"/>
    <property type="molecule type" value="Genomic_DNA"/>
</dbReference>
<keyword evidence="3 6" id="KW-0812">Transmembrane</keyword>
<keyword evidence="8" id="KW-1185">Reference proteome</keyword>
<dbReference type="InterPro" id="IPR002528">
    <property type="entry name" value="MATE_fam"/>
</dbReference>
<dbReference type="Proteomes" id="UP001597036">
    <property type="component" value="Unassembled WGS sequence"/>
</dbReference>
<evidence type="ECO:0000256" key="5">
    <source>
        <dbReference type="ARBA" id="ARBA00023136"/>
    </source>
</evidence>
<accession>A0ABW2Y4L9</accession>
<feature type="transmembrane region" description="Helical" evidence="6">
    <location>
        <begin position="346"/>
        <end position="369"/>
    </location>
</feature>
<dbReference type="PANTHER" id="PTHR42893">
    <property type="entry name" value="PROTEIN DETOXIFICATION 44, CHLOROPLASTIC-RELATED"/>
    <property type="match status" value="1"/>
</dbReference>
<comment type="subcellular location">
    <subcellularLocation>
        <location evidence="1">Membrane</location>
        <topology evidence="1">Multi-pass membrane protein</topology>
    </subcellularLocation>
</comment>
<feature type="transmembrane region" description="Helical" evidence="6">
    <location>
        <begin position="91"/>
        <end position="111"/>
    </location>
</feature>
<feature type="transmembrane region" description="Helical" evidence="6">
    <location>
        <begin position="194"/>
        <end position="216"/>
    </location>
</feature>
<comment type="caution">
    <text evidence="7">The sequence shown here is derived from an EMBL/GenBank/DDBJ whole genome shotgun (WGS) entry which is preliminary data.</text>
</comment>
<feature type="transmembrane region" description="Helical" evidence="6">
    <location>
        <begin position="163"/>
        <end position="188"/>
    </location>
</feature>
<proteinExistence type="inferred from homology"/>
<feature type="transmembrane region" description="Helical" evidence="6">
    <location>
        <begin position="131"/>
        <end position="151"/>
    </location>
</feature>
<feature type="transmembrane region" description="Helical" evidence="6">
    <location>
        <begin position="381"/>
        <end position="404"/>
    </location>
</feature>
<name>A0ABW2Y4L9_9BIFI</name>
<sequence>MRENHNHAASARRQLAAIAIPTLGQLIAEPIFVLIDTALVGRIGDIALAGLSIGSTIILTSVGLCLFLAYSTTAKVSMLMGAGRTRDGLQAGVAGMWLALGIGIALMATLVSAAYPLSFAMGAQTSVLDGAVVYVQTASLGIPGTLMAYAANGMLRGLKKPGITLWSAISGALINVILDVVFIFGLGWGVMGSGIATCIAQWVMCIILLAYLAPVLRRNKISLKPLLSDVKDSAGDGAMLFVRTAAIRVGMVATVMVATAMGTTVLASYQAVNSSWNLALNILDAIGVGGQALIGTAIGAKDIPQIHSLLKEIEYAGIRWGVYVGVGFALFGWFAAPLFTTEPSTAHIIAISMIVVGIFFPYHGWLWALDGVLIGAGDFAYLAKACTLAALVHVCVLVIAWRVTVAMSAPPLVQSVALWLVFNIVFMGVRGLGNILRAHKDTWIYRAIAQLN</sequence>
<dbReference type="PANTHER" id="PTHR42893:SF46">
    <property type="entry name" value="PROTEIN DETOXIFICATION 44, CHLOROPLASTIC"/>
    <property type="match status" value="1"/>
</dbReference>
<reference evidence="8" key="1">
    <citation type="journal article" date="2019" name="Int. J. Syst. Evol. Microbiol.">
        <title>The Global Catalogue of Microorganisms (GCM) 10K type strain sequencing project: providing services to taxonomists for standard genome sequencing and annotation.</title>
        <authorList>
            <consortium name="The Broad Institute Genomics Platform"/>
            <consortium name="The Broad Institute Genome Sequencing Center for Infectious Disease"/>
            <person name="Wu L."/>
            <person name="Ma J."/>
        </authorList>
    </citation>
    <scope>NUCLEOTIDE SEQUENCE [LARGE SCALE GENOMIC DNA]</scope>
    <source>
        <strain evidence="8">CCM 8604</strain>
    </source>
</reference>
<protein>
    <submittedName>
        <fullName evidence="7">MATE family efflux transporter</fullName>
    </submittedName>
</protein>
<keyword evidence="4 6" id="KW-1133">Transmembrane helix</keyword>
<keyword evidence="5 6" id="KW-0472">Membrane</keyword>